<dbReference type="SUPFAM" id="SSF53474">
    <property type="entry name" value="alpha/beta-Hydrolases"/>
    <property type="match status" value="1"/>
</dbReference>
<feature type="region of interest" description="Disordered" evidence="14">
    <location>
        <begin position="978"/>
        <end position="1016"/>
    </location>
</feature>
<evidence type="ECO:0000259" key="16">
    <source>
        <dbReference type="PROSITE" id="PS50016"/>
    </source>
</evidence>
<sequence>MFRVVTIYFAVCSLAALALLLLASLGDPDSLSPQGCRMSWMSPSYVVQTNFNSTWTPLAGRYSLVLYREVGWESNEIHKGTPVLFIPGNAGSSKQVRSIASSAARQYFSQPRTAAYEFVSRRTKPLDFFAVEFNEDLSAFHGPTVEAQTDYTSHAINYILSMYPQDTKIIIMGHSMGGIVATSLLPSQSIAAIITMSTPHTLPPARFDQRIDQIYDRNREVLFRDSTPILSLCGGATDMMIPSESCILPSVEREGSDRPFRATVFTSALEGAWTGVGHREMVWCHQVRWRVARAALELSAVESLEEKRVVLDRWLRDGHSLPPMEPSLSPASAALSDDTTHEIVPAGIPLVLKQPRGSRTYLLPVPSSASAERFIMFVSQGSIPPVAPQHPKSLQVSVKLCSQRDGGAINCQRLPPVTHKLIPNPVPGKVFPVPHEGSDESEGVVLFEAELPRPSGGEHTWIGAHIVKAEGDGWVLGGFYPSTEIVNEVSTFDLLFGSTFIDLHDTKRLKTTFALPNLLSHALVVYRVTPRYRKGETPPDSLLHPLLVHTSHASETHYFPLSQRILLHTHGAAPYVRPARTKGIEVNIYSSDVSAWLQGFELNIDWMGTLGRWSTRYFTTLACWAVAVVALLMFELLAIGDRETSGVIPTVHQSLQSFCCGTFPKLVLGSFAVSFIPLPPAYYLGNIGESTLSPVAPLILTIAVGLTAPLLFERTRGEINRARGSTLVSMCLLFVLIFFFIPWQVAYLCCWIIHFYTCASTPAGKTSIPHEEPIPLLDREANSDLNNDDRGEEQKRRDLERVSMQQLIRVNNANYNSHLLLFMTWLLPLAAPVLVVWVRTLATAGLTTPFDGDHFFLNAAPFLVLVDFATWNSSPMFSRRSRLEKYFSARQLFLLLAAVAFFLGPRKTYLVFDIARIAISVLVIARIGPKYWGALTTDRVEEIASAWEIVIRRNLNLACPVLANYHLHSGNVLLPLGMHTSPPNSTRGGTPRRGRSPNVSSPGAAQASSSTLPTEYKNSSTPTFFSCLSIPVEGAIPITEDSKLPAEPTSPDADSKRAPRKSKTDAINALNAHAKNSSTDSDDLQDSGPLAEKYRHAVPIPVSPTLNLSTVKTASPNRRPLPRSNESRPFGLEDCPEFYPSAEEFKDPMAYISSISEKAKEHGICKIVPPEGWTMPFITDTERFRFKTRVQRLNSIEASSRAKLNFLEQLYRYHKQQGNPRVVVPTVNHKPLDLWLLRKEVQKLGGFEAVNKAKKWPDVARILGYRGVPGLATQIKNSYARVILPYEDFCERGRNTPSTPPRSALRKSPHVNTGTPSKLSRLSASASNPGDVSAPSSPLTVTSSPLSEPPDESETKEQTSKLRRSTRQNSQEQNNKGKAPTSLPTPALTPPFFNDKPEPSEQHCEICGKKNRGEEMLLCDGCDCGFHMFCLDPPIDAIPKDQWFCYTCLAGTGGDYGFDEGEEHSLSSFQARDLEFRRAWFQAHPPLPRPDAMDVDTDPRTRNKFGDVIVTENDVENEFWRLVQSPDETVEIEYGADIHSTTHGSAMPTLETHPLDPYSKDPWNLNNIPVLSDSLLRFIKSDISGMTVPWTYVGMAFSTFCWHNEDHYTYSVNFMHWGETKTWYGIPGDDAEKFEAAIRYEAPDLFEAQPDLLFQLVTLMNPKRLVDAGVRVYACNQRAGEFVLTFPKAYHAGFNHGLNFNEAVNFALPDWLSYGRDCVQRYRAFRKLPVFSHDELLITITQQSPSIKTAMWLTENLKEMTDREMENRKKARALGIRETLEEQDRPEDQYQCAICKVFCYLSQITCPCSTKVVCVDHAALLCNRPHDHLSLRKRFSDADLLDTQTKVSERAVVPSVWTAKLHKVLMESPKPALRSLRALLAEGDRIHANYNLRELSTLRKCVVRANEWVEAANSFTRKQPSRKRARRSVKGRNDVVDDAGDKPDKTLSDLYALLQEVERLGFDCPEIANLRQLGQQAEKAVERAKALLRPDAMGEAENEKEKYIQDCNSLIMDYSALNIALPEVAEVEKVVDREQLLVEMHDKLVDGYTPTLVEVRQYLARSRACNISPADHEQLRRLEISERAGSEWESKAQALLAKPVKTIEELDEFIDPHPDTPIDPATAERLASIRSKGKEFEKMARNWLTPDADAPKPRPQEVLKVASRAEKEFSLQVVIQVKAIAQIANELEIRCEQVLKGTYHLRANEDVFQSIVDWKNYALDHLQLFSLPTFEKLDGQLKAHHNWLRSLPWWCNKHQAPHVKPIMDDVLNYTRPEDDRPPDDEYFTCICNSPVRPPPPGVPSDAVQCDHCFARFHGDCAKNGGSCPFCDQHHWNGEIRKERNWHFCYLPHLLVMAPEITKRYSQDWKDLETVIMKVDRLSKVIGHFLAYQSKPANQKSGYIHQVRHFMRKLYKLQFVVSPSPDISFGLDLASLHRILAARPLKPKKKKAKVTFGQDIDPDWTDGTRCICRGRSHYLVNYPTVKCEGCDRLYHAACVFFPLDNQSKQKKFQCPLCCLRKNKLYRYSDVRVQPPASENRHPEVFVNWTEMLDTSSKEIKYISLPKPFRHTLFVELVKYIPAEGGTSPSLATPGPNDRPYSNVRHVMVTPSGQGGSPDASQQSPVPPPPWSRWTTVSTPEMPPSTNHRRLDESSQQPVRKKRKIEEVPMSVDDPHPPMASLLPEPSPTSSSRQRLPPVVDPISHKRETLPKVESAALPPALPPVQSLQTPTLSPSLARLMSPVDQASPRSTYSAAPPRNGNGHHSSHSPQMRANGLGSPPMLGLERESPKLMRETPGPTLPSIRNGFDASPRMRNGHELYNHVARKP</sequence>
<keyword evidence="15" id="KW-0732">Signal</keyword>
<feature type="region of interest" description="Disordered" evidence="14">
    <location>
        <begin position="1914"/>
        <end position="1941"/>
    </location>
</feature>
<dbReference type="CDD" id="cd15489">
    <property type="entry name" value="PHD_SF"/>
    <property type="match status" value="1"/>
</dbReference>
<feature type="compositionally biased region" description="Low complexity" evidence="14">
    <location>
        <begin position="1332"/>
        <end position="1346"/>
    </location>
</feature>
<dbReference type="Gene3D" id="3.40.50.1820">
    <property type="entry name" value="alpha/beta hydrolase"/>
    <property type="match status" value="1"/>
</dbReference>
<dbReference type="eggNOG" id="KOG1246">
    <property type="taxonomic scope" value="Eukaryota"/>
</dbReference>
<feature type="chain" id="PRO_5006901634" description="GPI inositol-deacylase" evidence="15">
    <location>
        <begin position="27"/>
        <end position="2822"/>
    </location>
</feature>
<dbReference type="InterPro" id="IPR048615">
    <property type="entry name" value="KDM5_C-hel"/>
</dbReference>
<feature type="compositionally biased region" description="Polar residues" evidence="14">
    <location>
        <begin position="1107"/>
        <end position="1116"/>
    </location>
</feature>
<dbReference type="SMART" id="SM01014">
    <property type="entry name" value="ARID"/>
    <property type="match status" value="1"/>
</dbReference>
<comment type="caution">
    <text evidence="20">The sequence shown here is derived from an EMBL/GenBank/DDBJ whole genome shotgun (WGS) entry which is preliminary data.</text>
</comment>
<dbReference type="InterPro" id="IPR004198">
    <property type="entry name" value="Znf_C5HC2"/>
</dbReference>
<gene>
    <name evidence="20" type="ORF">WG66_13534</name>
</gene>
<dbReference type="Pfam" id="PF02373">
    <property type="entry name" value="JmjC"/>
    <property type="match status" value="1"/>
</dbReference>
<dbReference type="PROSITE" id="PS51184">
    <property type="entry name" value="JMJC"/>
    <property type="match status" value="1"/>
</dbReference>
<dbReference type="Pfam" id="PF00628">
    <property type="entry name" value="PHD"/>
    <property type="match status" value="2"/>
</dbReference>
<dbReference type="Pfam" id="PF01388">
    <property type="entry name" value="ARID"/>
    <property type="match status" value="1"/>
</dbReference>
<dbReference type="EMBL" id="LATX01002124">
    <property type="protein sequence ID" value="KTB33896.1"/>
    <property type="molecule type" value="Genomic_DNA"/>
</dbReference>
<dbReference type="SMART" id="SM00558">
    <property type="entry name" value="JmjC"/>
    <property type="match status" value="1"/>
</dbReference>
<dbReference type="GO" id="GO:0006355">
    <property type="term" value="P:regulation of DNA-templated transcription"/>
    <property type="evidence" value="ECO:0007669"/>
    <property type="project" value="TreeGrafter"/>
</dbReference>
<dbReference type="FunFam" id="1.10.150.60:FF:000016">
    <property type="entry name" value="Putative Lysine-specific demethylase 5B"/>
    <property type="match status" value="1"/>
</dbReference>
<dbReference type="Gene3D" id="3.30.40.10">
    <property type="entry name" value="Zinc/RING finger domain, C3HC4 (zinc finger)"/>
    <property type="match status" value="2"/>
</dbReference>
<feature type="compositionally biased region" description="Polar residues" evidence="14">
    <location>
        <begin position="1310"/>
        <end position="1330"/>
    </location>
</feature>
<dbReference type="InterPro" id="IPR003347">
    <property type="entry name" value="JmjC_dom"/>
</dbReference>
<dbReference type="PANTHER" id="PTHR10694">
    <property type="entry name" value="LYSINE-SPECIFIC DEMETHYLASE"/>
    <property type="match status" value="1"/>
</dbReference>
<evidence type="ECO:0000256" key="6">
    <source>
        <dbReference type="ARBA" id="ARBA00022771"/>
    </source>
</evidence>
<dbReference type="Pfam" id="PF07819">
    <property type="entry name" value="PGAP1"/>
    <property type="match status" value="1"/>
</dbReference>
<organism evidence="20 21">
    <name type="scientific">Moniliophthora roreri</name>
    <name type="common">Frosty pod rot fungus</name>
    <name type="synonym">Monilia roreri</name>
    <dbReference type="NCBI Taxonomy" id="221103"/>
    <lineage>
        <taxon>Eukaryota</taxon>
        <taxon>Fungi</taxon>
        <taxon>Dikarya</taxon>
        <taxon>Basidiomycota</taxon>
        <taxon>Agaricomycotina</taxon>
        <taxon>Agaricomycetes</taxon>
        <taxon>Agaricomycetidae</taxon>
        <taxon>Agaricales</taxon>
        <taxon>Marasmiineae</taxon>
        <taxon>Marasmiaceae</taxon>
        <taxon>Moniliophthora</taxon>
    </lineage>
</organism>
<dbReference type="SMART" id="SM00501">
    <property type="entry name" value="BRIGHT"/>
    <property type="match status" value="1"/>
</dbReference>
<dbReference type="SUPFAM" id="SSF57903">
    <property type="entry name" value="FYVE/PHD zinc finger"/>
    <property type="match status" value="2"/>
</dbReference>
<accession>A0A0W0FC55</accession>
<evidence type="ECO:0000256" key="13">
    <source>
        <dbReference type="RuleBase" id="RU365011"/>
    </source>
</evidence>
<comment type="similarity">
    <text evidence="3">Belongs to the JARID1 histone demethylase family.</text>
</comment>
<evidence type="ECO:0000256" key="3">
    <source>
        <dbReference type="ARBA" id="ARBA00006801"/>
    </source>
</evidence>
<feature type="compositionally biased region" description="Basic residues" evidence="14">
    <location>
        <begin position="1919"/>
        <end position="1930"/>
    </location>
</feature>
<keyword evidence="13" id="KW-1133">Transmembrane helix</keyword>
<dbReference type="PROSITE" id="PS51011">
    <property type="entry name" value="ARID"/>
    <property type="match status" value="1"/>
</dbReference>
<feature type="region of interest" description="Disordered" evidence="14">
    <location>
        <begin position="2579"/>
        <end position="2822"/>
    </location>
</feature>
<dbReference type="InterPro" id="IPR029058">
    <property type="entry name" value="AB_hydrolase_fold"/>
</dbReference>
<feature type="compositionally biased region" description="Low complexity" evidence="14">
    <location>
        <begin position="2675"/>
        <end position="2686"/>
    </location>
</feature>
<keyword evidence="10" id="KW-0539">Nucleus</keyword>
<feature type="transmembrane region" description="Helical" evidence="13">
    <location>
        <begin position="617"/>
        <end position="639"/>
    </location>
</feature>
<feature type="domain" description="PHD-type" evidence="16">
    <location>
        <begin position="1401"/>
        <end position="1451"/>
    </location>
</feature>
<dbReference type="GO" id="GO:0008270">
    <property type="term" value="F:zinc ion binding"/>
    <property type="evidence" value="ECO:0007669"/>
    <property type="project" value="UniProtKB-KW"/>
</dbReference>
<comment type="catalytic activity">
    <reaction evidence="11">
        <text>N(6),N(6),N(6)-trimethyl-L-lysyl(4)-[histone H3] + 3 2-oxoglutarate + 3 O2 = L-lysyl(4)-[histone H3] + 3 formaldehyde + 3 succinate + 3 CO2</text>
        <dbReference type="Rhea" id="RHEA:60208"/>
        <dbReference type="Rhea" id="RHEA-COMP:15537"/>
        <dbReference type="Rhea" id="RHEA-COMP:15547"/>
        <dbReference type="ChEBI" id="CHEBI:15379"/>
        <dbReference type="ChEBI" id="CHEBI:16526"/>
        <dbReference type="ChEBI" id="CHEBI:16810"/>
        <dbReference type="ChEBI" id="CHEBI:16842"/>
        <dbReference type="ChEBI" id="CHEBI:29969"/>
        <dbReference type="ChEBI" id="CHEBI:30031"/>
        <dbReference type="ChEBI" id="CHEBI:61961"/>
        <dbReference type="EC" id="1.14.11.67"/>
    </reaction>
</comment>
<feature type="transmembrane region" description="Helical" evidence="13">
    <location>
        <begin position="886"/>
        <end position="903"/>
    </location>
</feature>
<dbReference type="GO" id="GO:0016788">
    <property type="term" value="F:hydrolase activity, acting on ester bonds"/>
    <property type="evidence" value="ECO:0007669"/>
    <property type="project" value="InterPro"/>
</dbReference>
<keyword evidence="13" id="KW-0256">Endoplasmic reticulum</keyword>
<feature type="region of interest" description="Disordered" evidence="14">
    <location>
        <begin position="1292"/>
        <end position="1404"/>
    </location>
</feature>
<name>A0A0W0FC55_MONRR</name>
<dbReference type="InterPro" id="IPR013083">
    <property type="entry name" value="Znf_RING/FYVE/PHD"/>
</dbReference>
<dbReference type="InterPro" id="IPR012908">
    <property type="entry name" value="PGAP1-ab_dom-like"/>
</dbReference>
<evidence type="ECO:0000256" key="8">
    <source>
        <dbReference type="ARBA" id="ARBA00023002"/>
    </source>
</evidence>
<feature type="region of interest" description="Disordered" evidence="14">
    <location>
        <begin position="1039"/>
        <end position="1063"/>
    </location>
</feature>
<keyword evidence="8" id="KW-0560">Oxidoreductase</keyword>
<dbReference type="SUPFAM" id="SSF51197">
    <property type="entry name" value="Clavaminate synthase-like"/>
    <property type="match status" value="1"/>
</dbReference>
<evidence type="ECO:0000256" key="2">
    <source>
        <dbReference type="ARBA" id="ARBA00004123"/>
    </source>
</evidence>
<feature type="domain" description="ARID" evidence="17">
    <location>
        <begin position="1200"/>
        <end position="1291"/>
    </location>
</feature>
<feature type="compositionally biased region" description="Basic and acidic residues" evidence="14">
    <location>
        <begin position="2779"/>
        <end position="2788"/>
    </location>
</feature>
<proteinExistence type="inferred from homology"/>
<feature type="domain" description="JmjN" evidence="18">
    <location>
        <begin position="1135"/>
        <end position="1176"/>
    </location>
</feature>
<dbReference type="InterPro" id="IPR001606">
    <property type="entry name" value="ARID_dom"/>
</dbReference>
<evidence type="ECO:0000256" key="12">
    <source>
        <dbReference type="PROSITE-ProRule" id="PRU00146"/>
    </source>
</evidence>
<keyword evidence="6 12" id="KW-0863">Zinc-finger</keyword>
<feature type="region of interest" description="Disordered" evidence="14">
    <location>
        <begin position="1107"/>
        <end position="1133"/>
    </location>
</feature>
<dbReference type="EC" id="3.1.-.-" evidence="13"/>
<dbReference type="GO" id="GO:0003677">
    <property type="term" value="F:DNA binding"/>
    <property type="evidence" value="ECO:0007669"/>
    <property type="project" value="InterPro"/>
</dbReference>
<dbReference type="InterPro" id="IPR013637">
    <property type="entry name" value="Lys_sp_deMease-like_dom"/>
</dbReference>
<dbReference type="Pfam" id="PF21323">
    <property type="entry name" value="KDM5_C-hel"/>
    <property type="match status" value="1"/>
</dbReference>
<feature type="compositionally biased region" description="Polar residues" evidence="14">
    <location>
        <begin position="1367"/>
        <end position="1376"/>
    </location>
</feature>
<dbReference type="SMART" id="SM00545">
    <property type="entry name" value="JmjN"/>
    <property type="match status" value="1"/>
</dbReference>
<evidence type="ECO:0000313" key="20">
    <source>
        <dbReference type="EMBL" id="KTB33896.1"/>
    </source>
</evidence>
<keyword evidence="7" id="KW-0862">Zinc</keyword>
<feature type="transmembrane region" description="Helical" evidence="13">
    <location>
        <begin position="732"/>
        <end position="756"/>
    </location>
</feature>
<comment type="similarity">
    <text evidence="13">Belongs to the GPI inositol-deacylase family.</text>
</comment>
<evidence type="ECO:0000259" key="19">
    <source>
        <dbReference type="PROSITE" id="PS51184"/>
    </source>
</evidence>
<keyword evidence="9" id="KW-0408">Iron</keyword>
<dbReference type="PROSITE" id="PS51183">
    <property type="entry name" value="JMJN"/>
    <property type="match status" value="1"/>
</dbReference>
<dbReference type="GO" id="GO:0000785">
    <property type="term" value="C:chromatin"/>
    <property type="evidence" value="ECO:0007669"/>
    <property type="project" value="TreeGrafter"/>
</dbReference>
<dbReference type="Gene3D" id="1.10.150.60">
    <property type="entry name" value="ARID DNA-binding domain"/>
    <property type="match status" value="1"/>
</dbReference>
<dbReference type="Pfam" id="PF02375">
    <property type="entry name" value="JmjN"/>
    <property type="match status" value="1"/>
</dbReference>
<dbReference type="InterPro" id="IPR011011">
    <property type="entry name" value="Znf_FYVE_PHD"/>
</dbReference>
<dbReference type="Pfam" id="PF02928">
    <property type="entry name" value="zf-C5HC2"/>
    <property type="match status" value="1"/>
</dbReference>
<dbReference type="InterPro" id="IPR019786">
    <property type="entry name" value="Zinc_finger_PHD-type_CS"/>
</dbReference>
<dbReference type="PROSITE" id="PS50016">
    <property type="entry name" value="ZF_PHD_2"/>
    <property type="match status" value="1"/>
</dbReference>
<evidence type="ECO:0000256" key="4">
    <source>
        <dbReference type="ARBA" id="ARBA00022723"/>
    </source>
</evidence>
<evidence type="ECO:0000256" key="7">
    <source>
        <dbReference type="ARBA" id="ARBA00022833"/>
    </source>
</evidence>
<dbReference type="PROSITE" id="PS01359">
    <property type="entry name" value="ZF_PHD_1"/>
    <property type="match status" value="2"/>
</dbReference>
<comment type="subcellular location">
    <subcellularLocation>
        <location evidence="13">Endoplasmic reticulum membrane</location>
    </subcellularLocation>
    <subcellularLocation>
        <location evidence="2">Nucleus</location>
    </subcellularLocation>
</comment>
<feature type="compositionally biased region" description="Basic and acidic residues" evidence="14">
    <location>
        <begin position="1395"/>
        <end position="1404"/>
    </location>
</feature>
<dbReference type="Pfam" id="PF25140">
    <property type="entry name" value="PGAP1_TMD"/>
    <property type="match status" value="1"/>
</dbReference>
<evidence type="ECO:0000256" key="9">
    <source>
        <dbReference type="ARBA" id="ARBA00023004"/>
    </source>
</evidence>
<evidence type="ECO:0000256" key="15">
    <source>
        <dbReference type="SAM" id="SignalP"/>
    </source>
</evidence>
<evidence type="ECO:0000259" key="18">
    <source>
        <dbReference type="PROSITE" id="PS51183"/>
    </source>
</evidence>
<keyword evidence="13" id="KW-0378">Hydrolase</keyword>
<evidence type="ECO:0000256" key="1">
    <source>
        <dbReference type="ARBA" id="ARBA00001954"/>
    </source>
</evidence>
<evidence type="ECO:0000256" key="14">
    <source>
        <dbReference type="SAM" id="MobiDB-lite"/>
    </source>
</evidence>
<evidence type="ECO:0000256" key="11">
    <source>
        <dbReference type="ARBA" id="ARBA00048734"/>
    </source>
</evidence>
<keyword evidence="4" id="KW-0479">Metal-binding</keyword>
<dbReference type="InterPro" id="IPR056824">
    <property type="entry name" value="PGAP1_TMD"/>
</dbReference>
<comment type="function">
    <text evidence="13">Involved in inositol deacylation of GPI-anchored proteins which plays important roles in the quality control and ER-associated degradation of GPI-anchored proteins.</text>
</comment>
<dbReference type="SMART" id="SM00249">
    <property type="entry name" value="PHD"/>
    <property type="match status" value="3"/>
</dbReference>
<reference evidence="20 21" key="1">
    <citation type="submission" date="2015-12" db="EMBL/GenBank/DDBJ databases">
        <title>Draft genome sequence of Moniliophthora roreri, the causal agent of frosty pod rot of cacao.</title>
        <authorList>
            <person name="Aime M.C."/>
            <person name="Diaz-Valderrama J.R."/>
            <person name="Kijpornyongpan T."/>
            <person name="Phillips-Mora W."/>
        </authorList>
    </citation>
    <scope>NUCLEOTIDE SEQUENCE [LARGE SCALE GENOMIC DNA]</scope>
    <source>
        <strain evidence="20 21">MCA 2952</strain>
    </source>
</reference>
<dbReference type="Proteomes" id="UP000054988">
    <property type="component" value="Unassembled WGS sequence"/>
</dbReference>
<dbReference type="GO" id="GO:0005789">
    <property type="term" value="C:endoplasmic reticulum membrane"/>
    <property type="evidence" value="ECO:0007669"/>
    <property type="project" value="UniProtKB-SubCell"/>
</dbReference>
<dbReference type="InterPro" id="IPR036431">
    <property type="entry name" value="ARID_dom_sf"/>
</dbReference>
<dbReference type="InterPro" id="IPR019787">
    <property type="entry name" value="Znf_PHD-finger"/>
</dbReference>
<dbReference type="CDD" id="cd16100">
    <property type="entry name" value="ARID"/>
    <property type="match status" value="1"/>
</dbReference>
<dbReference type="PANTHER" id="PTHR10694:SF33">
    <property type="entry name" value="LYSINE-SPECIFIC DEMETHYLASE 5"/>
    <property type="match status" value="1"/>
</dbReference>
<protein>
    <recommendedName>
        <fullName evidence="13">GPI inositol-deacylase</fullName>
        <ecNumber evidence="13">3.1.-.-</ecNumber>
    </recommendedName>
</protein>
<evidence type="ECO:0000256" key="5">
    <source>
        <dbReference type="ARBA" id="ARBA00022737"/>
    </source>
</evidence>
<feature type="compositionally biased region" description="Polar residues" evidence="14">
    <location>
        <begin position="999"/>
        <end position="1016"/>
    </location>
</feature>
<dbReference type="InterPro" id="IPR001965">
    <property type="entry name" value="Znf_PHD"/>
</dbReference>
<dbReference type="SUPFAM" id="SSF46774">
    <property type="entry name" value="ARID-like"/>
    <property type="match status" value="1"/>
</dbReference>
<feature type="compositionally biased region" description="Basic and acidic residues" evidence="14">
    <location>
        <begin position="1931"/>
        <end position="1941"/>
    </location>
</feature>
<keyword evidence="13" id="KW-0472">Membrane</keyword>
<dbReference type="InterPro" id="IPR003349">
    <property type="entry name" value="JmjN"/>
</dbReference>
<keyword evidence="13" id="KW-0812">Transmembrane</keyword>
<keyword evidence="13" id="KW-0653">Protein transport</keyword>
<dbReference type="GO" id="GO:0005634">
    <property type="term" value="C:nucleus"/>
    <property type="evidence" value="ECO:0007669"/>
    <property type="project" value="UniProtKB-SubCell"/>
</dbReference>
<feature type="transmembrane region" description="Helical" evidence="13">
    <location>
        <begin position="666"/>
        <end position="685"/>
    </location>
</feature>
<evidence type="ECO:0000256" key="10">
    <source>
        <dbReference type="ARBA" id="ARBA00023242"/>
    </source>
</evidence>
<dbReference type="GO" id="GO:0015031">
    <property type="term" value="P:protein transport"/>
    <property type="evidence" value="ECO:0007669"/>
    <property type="project" value="UniProtKB-KW"/>
</dbReference>
<evidence type="ECO:0000313" key="21">
    <source>
        <dbReference type="Proteomes" id="UP000054988"/>
    </source>
</evidence>
<keyword evidence="13" id="KW-0813">Transport</keyword>
<comment type="cofactor">
    <cofactor evidence="1">
        <name>Fe(2+)</name>
        <dbReference type="ChEBI" id="CHEBI:29033"/>
    </cofactor>
</comment>
<dbReference type="Pfam" id="PF08429">
    <property type="entry name" value="PLU-1"/>
    <property type="match status" value="1"/>
</dbReference>
<dbReference type="Gene3D" id="2.60.120.650">
    <property type="entry name" value="Cupin"/>
    <property type="match status" value="1"/>
</dbReference>
<keyword evidence="5" id="KW-0677">Repeat</keyword>
<dbReference type="GO" id="GO:0034647">
    <property type="term" value="F:histone H3K4me/H3K4me2/H3K4me3 demethylase activity"/>
    <property type="evidence" value="ECO:0007669"/>
    <property type="project" value="UniProtKB-EC"/>
</dbReference>
<feature type="domain" description="JmjC" evidence="19">
    <location>
        <begin position="1557"/>
        <end position="1723"/>
    </location>
</feature>
<feature type="signal peptide" evidence="15">
    <location>
        <begin position="1"/>
        <end position="26"/>
    </location>
</feature>
<feature type="transmembrane region" description="Helical" evidence="13">
    <location>
        <begin position="691"/>
        <end position="712"/>
    </location>
</feature>
<feature type="transmembrane region" description="Helical" evidence="13">
    <location>
        <begin position="819"/>
        <end position="842"/>
    </location>
</feature>
<evidence type="ECO:0000259" key="17">
    <source>
        <dbReference type="PROSITE" id="PS51011"/>
    </source>
</evidence>
<feature type="compositionally biased region" description="Polar residues" evidence="14">
    <location>
        <begin position="2720"/>
        <end position="2729"/>
    </location>
</feature>